<proteinExistence type="predicted"/>
<reference evidence="3" key="1">
    <citation type="journal article" date="2016" name="Proc. Natl. Acad. Sci. U.S.A.">
        <title>Comparative genomics of biotechnologically important yeasts.</title>
        <authorList>
            <person name="Riley R."/>
            <person name="Haridas S."/>
            <person name="Wolfe K.H."/>
            <person name="Lopes M.R."/>
            <person name="Hittinger C.T."/>
            <person name="Goeker M."/>
            <person name="Salamov A.A."/>
            <person name="Wisecaver J.H."/>
            <person name="Long T.M."/>
            <person name="Calvey C.H."/>
            <person name="Aerts A.L."/>
            <person name="Barry K.W."/>
            <person name="Choi C."/>
            <person name="Clum A."/>
            <person name="Coughlan A.Y."/>
            <person name="Deshpande S."/>
            <person name="Douglass A.P."/>
            <person name="Hanson S.J."/>
            <person name="Klenk H.-P."/>
            <person name="LaButti K.M."/>
            <person name="Lapidus A."/>
            <person name="Lindquist E.A."/>
            <person name="Lipzen A.M."/>
            <person name="Meier-Kolthoff J.P."/>
            <person name="Ohm R.A."/>
            <person name="Otillar R.P."/>
            <person name="Pangilinan J.L."/>
            <person name="Peng Y."/>
            <person name="Rokas A."/>
            <person name="Rosa C.A."/>
            <person name="Scheuner C."/>
            <person name="Sibirny A.A."/>
            <person name="Slot J.C."/>
            <person name="Stielow J.B."/>
            <person name="Sun H."/>
            <person name="Kurtzman C.P."/>
            <person name="Blackwell M."/>
            <person name="Grigoriev I.V."/>
            <person name="Jeffries T.W."/>
        </authorList>
    </citation>
    <scope>NUCLEOTIDE SEQUENCE [LARGE SCALE GENOMIC DNA]</scope>
    <source>
        <strain evidence="3">NRRL Y-1626</strain>
    </source>
</reference>
<keyword evidence="1" id="KW-0175">Coiled coil</keyword>
<gene>
    <name evidence="2" type="ORF">HANVADRAFT_47017</name>
</gene>
<accession>A0A1B7TJB6</accession>
<evidence type="ECO:0000313" key="2">
    <source>
        <dbReference type="EMBL" id="OBA28826.1"/>
    </source>
</evidence>
<dbReference type="EMBL" id="LXPE01000002">
    <property type="protein sequence ID" value="OBA28826.1"/>
    <property type="molecule type" value="Genomic_DNA"/>
</dbReference>
<keyword evidence="3" id="KW-1185">Reference proteome</keyword>
<dbReference type="OrthoDB" id="3972956at2759"/>
<sequence>MGIALSKCCSFIFTNSEDSDYHNREHKQSLLKQQQDNYLYQQQMSLQKEEQEKIKQMKRQQKLLEKETLLTDIVNVANDSYLDVGIIENIENIMISNEVLTENTDFSNTNKLEKENLLGENGDDRKLNISLVDKIALQFKNKSVTKGISLFDNDYEKFLENNPSILLKDPKITAEMFSNKLDVYKHLNNRMRSKLMQLHDKEFNQFAKLVQENFSKIENKKNQGEISSLVLKR</sequence>
<evidence type="ECO:0000313" key="3">
    <source>
        <dbReference type="Proteomes" id="UP000092321"/>
    </source>
</evidence>
<name>A0A1B7TJB6_9ASCO</name>
<dbReference type="AlphaFoldDB" id="A0A1B7TJB6"/>
<feature type="coiled-coil region" evidence="1">
    <location>
        <begin position="40"/>
        <end position="67"/>
    </location>
</feature>
<protein>
    <submittedName>
        <fullName evidence="2">Uncharacterized protein</fullName>
    </submittedName>
</protein>
<organism evidence="2 3">
    <name type="scientific">Hanseniaspora valbyensis NRRL Y-1626</name>
    <dbReference type="NCBI Taxonomy" id="766949"/>
    <lineage>
        <taxon>Eukaryota</taxon>
        <taxon>Fungi</taxon>
        <taxon>Dikarya</taxon>
        <taxon>Ascomycota</taxon>
        <taxon>Saccharomycotina</taxon>
        <taxon>Saccharomycetes</taxon>
        <taxon>Saccharomycodales</taxon>
        <taxon>Saccharomycodaceae</taxon>
        <taxon>Hanseniaspora</taxon>
    </lineage>
</organism>
<dbReference type="Proteomes" id="UP000092321">
    <property type="component" value="Unassembled WGS sequence"/>
</dbReference>
<comment type="caution">
    <text evidence="2">The sequence shown here is derived from an EMBL/GenBank/DDBJ whole genome shotgun (WGS) entry which is preliminary data.</text>
</comment>
<evidence type="ECO:0000256" key="1">
    <source>
        <dbReference type="SAM" id="Coils"/>
    </source>
</evidence>